<evidence type="ECO:0000313" key="3">
    <source>
        <dbReference type="Proteomes" id="UP001152523"/>
    </source>
</evidence>
<accession>A0AAV0C8B9</accession>
<name>A0AAV0C8B9_9ASTE</name>
<sequence>MFMKKLSHIRDQILGCFNNLNDTIMSLNTRSVNGKLLSGKIYELLRTKGTPRIWMSFILKSYIPPKFSFNIWLALRNRLPTQDNLGYLHIVNCCKGGLETTPHLFFRCHYTCRVCEKI</sequence>
<dbReference type="EMBL" id="CAMAPF010000015">
    <property type="protein sequence ID" value="CAH9069061.1"/>
    <property type="molecule type" value="Genomic_DNA"/>
</dbReference>
<evidence type="ECO:0000313" key="2">
    <source>
        <dbReference type="EMBL" id="CAH9069061.1"/>
    </source>
</evidence>
<feature type="domain" description="Reverse transcriptase zinc-binding" evidence="1">
    <location>
        <begin position="40"/>
        <end position="113"/>
    </location>
</feature>
<gene>
    <name evidence="2" type="ORF">CEPIT_LOCUS2969</name>
</gene>
<proteinExistence type="predicted"/>
<reference evidence="2" key="1">
    <citation type="submission" date="2022-07" db="EMBL/GenBank/DDBJ databases">
        <authorList>
            <person name="Macas J."/>
            <person name="Novak P."/>
            <person name="Neumann P."/>
        </authorList>
    </citation>
    <scope>NUCLEOTIDE SEQUENCE</scope>
</reference>
<keyword evidence="3" id="KW-1185">Reference proteome</keyword>
<evidence type="ECO:0000259" key="1">
    <source>
        <dbReference type="Pfam" id="PF13966"/>
    </source>
</evidence>
<dbReference type="Proteomes" id="UP001152523">
    <property type="component" value="Unassembled WGS sequence"/>
</dbReference>
<protein>
    <recommendedName>
        <fullName evidence="1">Reverse transcriptase zinc-binding domain-containing protein</fullName>
    </recommendedName>
</protein>
<comment type="caution">
    <text evidence="2">The sequence shown here is derived from an EMBL/GenBank/DDBJ whole genome shotgun (WGS) entry which is preliminary data.</text>
</comment>
<organism evidence="2 3">
    <name type="scientific">Cuscuta epithymum</name>
    <dbReference type="NCBI Taxonomy" id="186058"/>
    <lineage>
        <taxon>Eukaryota</taxon>
        <taxon>Viridiplantae</taxon>
        <taxon>Streptophyta</taxon>
        <taxon>Embryophyta</taxon>
        <taxon>Tracheophyta</taxon>
        <taxon>Spermatophyta</taxon>
        <taxon>Magnoliopsida</taxon>
        <taxon>eudicotyledons</taxon>
        <taxon>Gunneridae</taxon>
        <taxon>Pentapetalae</taxon>
        <taxon>asterids</taxon>
        <taxon>lamiids</taxon>
        <taxon>Solanales</taxon>
        <taxon>Convolvulaceae</taxon>
        <taxon>Cuscuteae</taxon>
        <taxon>Cuscuta</taxon>
        <taxon>Cuscuta subgen. Cuscuta</taxon>
    </lineage>
</organism>
<dbReference type="Pfam" id="PF13966">
    <property type="entry name" value="zf-RVT"/>
    <property type="match status" value="1"/>
</dbReference>
<dbReference type="AlphaFoldDB" id="A0AAV0C8B9"/>
<dbReference type="InterPro" id="IPR026960">
    <property type="entry name" value="RVT-Znf"/>
</dbReference>